<keyword evidence="7 12" id="KW-0067">ATP-binding</keyword>
<feature type="binding site" evidence="12 14">
    <location>
        <begin position="259"/>
        <end position="261"/>
    </location>
    <ligand>
        <name>ATP</name>
        <dbReference type="ChEBI" id="CHEBI:30616"/>
    </ligand>
</feature>
<dbReference type="EMBL" id="CP002606">
    <property type="protein sequence ID" value="AEA34086.1"/>
    <property type="molecule type" value="Genomic_DNA"/>
</dbReference>
<organism evidence="17 18">
    <name type="scientific">Hippea maritima (strain ATCC 700847 / DSM 10411 / MH2)</name>
    <dbReference type="NCBI Taxonomy" id="760142"/>
    <lineage>
        <taxon>Bacteria</taxon>
        <taxon>Pseudomonadati</taxon>
        <taxon>Campylobacterota</taxon>
        <taxon>Desulfurellia</taxon>
        <taxon>Desulfurellales</taxon>
        <taxon>Hippeaceae</taxon>
        <taxon>Hippea</taxon>
    </lineage>
</organism>
<dbReference type="PRINTS" id="PR00981">
    <property type="entry name" value="TRNASYNTHSER"/>
</dbReference>
<comment type="pathway">
    <text evidence="2 12">Aminoacyl-tRNA biosynthesis; selenocysteinyl-tRNA(Sec) biosynthesis; L-seryl-tRNA(Sec) from L-serine and tRNA(Sec): step 1/1.</text>
</comment>
<feature type="binding site" evidence="12">
    <location>
        <position position="381"/>
    </location>
    <ligand>
        <name>L-serine</name>
        <dbReference type="ChEBI" id="CHEBI:33384"/>
    </ligand>
</feature>
<comment type="domain">
    <text evidence="12">Consists of two distinct domains, a catalytic core and a N-terminal extension that is involved in tRNA binding.</text>
</comment>
<dbReference type="GO" id="GO:0005737">
    <property type="term" value="C:cytoplasm"/>
    <property type="evidence" value="ECO:0007669"/>
    <property type="project" value="UniProtKB-SubCell"/>
</dbReference>
<evidence type="ECO:0000256" key="8">
    <source>
        <dbReference type="ARBA" id="ARBA00022917"/>
    </source>
</evidence>
<dbReference type="GO" id="GO:0016260">
    <property type="term" value="P:selenocysteine biosynthetic process"/>
    <property type="evidence" value="ECO:0007669"/>
    <property type="project" value="UniProtKB-UniRule"/>
</dbReference>
<dbReference type="PIRSF" id="PIRSF001529">
    <property type="entry name" value="Ser-tRNA-synth_IIa"/>
    <property type="match status" value="1"/>
</dbReference>
<dbReference type="InterPro" id="IPR002317">
    <property type="entry name" value="Ser-tRNA-ligase_type_1"/>
</dbReference>
<comment type="similarity">
    <text evidence="3 12">Belongs to the class-II aminoacyl-tRNA synthetase family. Type-1 seryl-tRNA synthetase subfamily.</text>
</comment>
<dbReference type="InterPro" id="IPR006195">
    <property type="entry name" value="aa-tRNA-synth_II"/>
</dbReference>
<accession>F2LWH7</accession>
<feature type="binding site" evidence="12 14">
    <location>
        <begin position="346"/>
        <end position="349"/>
    </location>
    <ligand>
        <name>ATP</name>
        <dbReference type="ChEBI" id="CHEBI:30616"/>
    </ligand>
</feature>
<dbReference type="Gene3D" id="3.30.930.10">
    <property type="entry name" value="Bira Bifunctional Protein, Domain 2"/>
    <property type="match status" value="1"/>
</dbReference>
<dbReference type="Gene3D" id="1.10.287.40">
    <property type="entry name" value="Serine-tRNA synthetase, tRNA binding domain"/>
    <property type="match status" value="1"/>
</dbReference>
<comment type="subcellular location">
    <subcellularLocation>
        <location evidence="1 12">Cytoplasm</location>
    </subcellularLocation>
</comment>
<dbReference type="GO" id="GO:0004828">
    <property type="term" value="F:serine-tRNA ligase activity"/>
    <property type="evidence" value="ECO:0007669"/>
    <property type="project" value="UniProtKB-UniRule"/>
</dbReference>
<dbReference type="InterPro" id="IPR015866">
    <property type="entry name" value="Ser-tRNA-synth_1_N"/>
</dbReference>
<evidence type="ECO:0000313" key="17">
    <source>
        <dbReference type="EMBL" id="AEA34086.1"/>
    </source>
</evidence>
<keyword evidence="9 12" id="KW-0030">Aminoacyl-tRNA synthetase</keyword>
<evidence type="ECO:0000259" key="16">
    <source>
        <dbReference type="PROSITE" id="PS50862"/>
    </source>
</evidence>
<dbReference type="PANTHER" id="PTHR43697:SF1">
    <property type="entry name" value="SERINE--TRNA LIGASE"/>
    <property type="match status" value="1"/>
</dbReference>
<dbReference type="InterPro" id="IPR045864">
    <property type="entry name" value="aa-tRNA-synth_II/BPL/LPL"/>
</dbReference>
<dbReference type="STRING" id="760142.Hipma_1120"/>
<evidence type="ECO:0000256" key="5">
    <source>
        <dbReference type="ARBA" id="ARBA00022598"/>
    </source>
</evidence>
<dbReference type="Pfam" id="PF00587">
    <property type="entry name" value="tRNA-synt_2b"/>
    <property type="match status" value="1"/>
</dbReference>
<dbReference type="InterPro" id="IPR042103">
    <property type="entry name" value="SerRS_1_N_sf"/>
</dbReference>
<feature type="binding site" evidence="13">
    <location>
        <position position="379"/>
    </location>
    <ligand>
        <name>L-serine</name>
        <dbReference type="ChEBI" id="CHEBI:33384"/>
    </ligand>
</feature>
<sequence length="419" mass="48152">MLDLNILRKTPEILRENLKKRLAKIDVDELIELDKRVRQKKAELDELLSKRNSLSKEIGKRKAKKEAADDLIESVNQILKQLEAVEDEYKKLHKDFMDRWLLVPNILDDDVPSGADENDNVEIRRWGEPPQFSFKPKEHFEIAEKLGILDFERASKLSGSRFAVYKGDGAKLERALINFMLDLHTQKHRYKEIIPPYIVNYDVMVGTGQFPKFIEEAYETSGQYLIPTAEVPLVNLHREEMLSEDELPIKYVAYTACFRKEAGSYGKDVKGIIRQHQFNKVELVQFTKPEESDKALEVLTKDAEEVLRLLGLPYRVVVLCSGDIGFSAAKTYDIEVWLPGQNRYREISSCSNTRDFQARRASIKFKDKNKKKQFVHTLNGSGVAVGRCLVAILENYQQKDGSVKIPEALVPYFGKEKIG</sequence>
<feature type="domain" description="Aminoacyl-transfer RNA synthetases class-II family profile" evidence="16">
    <location>
        <begin position="138"/>
        <end position="406"/>
    </location>
</feature>
<keyword evidence="15" id="KW-0175">Coiled coil</keyword>
<evidence type="ECO:0000256" key="10">
    <source>
        <dbReference type="ARBA" id="ARBA00047929"/>
    </source>
</evidence>
<dbReference type="HOGENOM" id="CLU_023797_1_1_7"/>
<dbReference type="PROSITE" id="PS50862">
    <property type="entry name" value="AA_TRNA_LIGASE_II"/>
    <property type="match status" value="1"/>
</dbReference>
<dbReference type="eggNOG" id="COG0172">
    <property type="taxonomic scope" value="Bacteria"/>
</dbReference>
<reference evidence="17 18" key="1">
    <citation type="journal article" date="2011" name="Stand. Genomic Sci.">
        <title>Complete genome sequence of the thermophilic sulfur-reducer Hippea maritima type strain (MH(2)).</title>
        <authorList>
            <person name="Huntemann M."/>
            <person name="Lu M."/>
            <person name="Nolan M."/>
            <person name="Lapidus A."/>
            <person name="Lucas S."/>
            <person name="Hammon N."/>
            <person name="Deshpande S."/>
            <person name="Cheng J.F."/>
            <person name="Tapia R."/>
            <person name="Han C."/>
            <person name="Goodwin L."/>
            <person name="Pitluck S."/>
            <person name="Liolios K."/>
            <person name="Pagani I."/>
            <person name="Ivanova N."/>
            <person name="Ovchinikova G."/>
            <person name="Pati A."/>
            <person name="Chen A."/>
            <person name="Palaniappan K."/>
            <person name="Land M."/>
            <person name="Hauser L."/>
            <person name="Jeffries C.D."/>
            <person name="Detter J.C."/>
            <person name="Brambilla E.M."/>
            <person name="Rohde M."/>
            <person name="Spring S."/>
            <person name="Goker M."/>
            <person name="Woyke T."/>
            <person name="Bristow J."/>
            <person name="Eisen J.A."/>
            <person name="Markowitz V."/>
            <person name="Hugenholtz P."/>
            <person name="Kyrpides N.C."/>
            <person name="Klenk H.P."/>
            <person name="Mavromatis K."/>
        </authorList>
    </citation>
    <scope>NUCLEOTIDE SEQUENCE [LARGE SCALE GENOMIC DNA]</scope>
    <source>
        <strain evidence="18">ATCC 700847 / DSM 10411 / MH2</strain>
    </source>
</reference>
<dbReference type="HAMAP" id="MF_00176">
    <property type="entry name" value="Ser_tRNA_synth_type1"/>
    <property type="match status" value="1"/>
</dbReference>
<dbReference type="OrthoDB" id="9804647at2"/>
<name>F2LWH7_HIPMA</name>
<keyword evidence="18" id="KW-1185">Reference proteome</keyword>
<dbReference type="EC" id="6.1.1.11" evidence="12"/>
<reference evidence="18" key="2">
    <citation type="submission" date="2011-03" db="EMBL/GenBank/DDBJ databases">
        <title>The complete genome of Hippea maritima DSM 10411.</title>
        <authorList>
            <consortium name="US DOE Joint Genome Institute (JGI-PGF)"/>
            <person name="Lucas S."/>
            <person name="Copeland A."/>
            <person name="Lapidus A."/>
            <person name="Bruce D."/>
            <person name="Goodwin L."/>
            <person name="Pitluck S."/>
            <person name="Peters L."/>
            <person name="Kyrpides N."/>
            <person name="Mavromatis K."/>
            <person name="Pagani I."/>
            <person name="Ivanova N."/>
            <person name="Mikhailova N."/>
            <person name="Lu M."/>
            <person name="Detter J.C."/>
            <person name="Tapia R."/>
            <person name="Han C."/>
            <person name="Land M."/>
            <person name="Hauser L."/>
            <person name="Markowitz V."/>
            <person name="Cheng J.-F."/>
            <person name="Hugenholtz P."/>
            <person name="Woyke T."/>
            <person name="Wu D."/>
            <person name="Spring S."/>
            <person name="Schroeder M."/>
            <person name="Brambilla E."/>
            <person name="Klenk H.-P."/>
            <person name="Eisen J.A."/>
        </authorList>
    </citation>
    <scope>NUCLEOTIDE SEQUENCE [LARGE SCALE GENOMIC DNA]</scope>
    <source>
        <strain evidence="18">ATCC 700847 / DSM 10411 / MH2</strain>
    </source>
</reference>
<dbReference type="RefSeq" id="WP_013682124.1">
    <property type="nucleotide sequence ID" value="NC_015318.1"/>
</dbReference>
<keyword evidence="4 12" id="KW-0963">Cytoplasm</keyword>
<comment type="function">
    <text evidence="12">Catalyzes the attachment of serine to tRNA(Ser). Is also able to aminoacylate tRNA(Sec) with serine, to form the misacylated tRNA L-seryl-tRNA(Sec), which will be further converted into selenocysteinyl-tRNA(Sec).</text>
</comment>
<keyword evidence="8 12" id="KW-0648">Protein biosynthesis</keyword>
<evidence type="ECO:0000313" key="18">
    <source>
        <dbReference type="Proteomes" id="UP000008139"/>
    </source>
</evidence>
<evidence type="ECO:0000256" key="6">
    <source>
        <dbReference type="ARBA" id="ARBA00022741"/>
    </source>
</evidence>
<evidence type="ECO:0000256" key="2">
    <source>
        <dbReference type="ARBA" id="ARBA00005045"/>
    </source>
</evidence>
<feature type="coiled-coil region" evidence="15">
    <location>
        <begin position="30"/>
        <end position="95"/>
    </location>
</feature>
<dbReference type="GO" id="GO:0006434">
    <property type="term" value="P:seryl-tRNA aminoacylation"/>
    <property type="evidence" value="ECO:0007669"/>
    <property type="project" value="UniProtKB-UniRule"/>
</dbReference>
<dbReference type="InterPro" id="IPR033729">
    <property type="entry name" value="SerRS_core"/>
</dbReference>
<dbReference type="Pfam" id="PF02403">
    <property type="entry name" value="Seryl_tRNA_N"/>
    <property type="match status" value="1"/>
</dbReference>
<dbReference type="InParanoid" id="F2LWH7"/>
<keyword evidence="5 12" id="KW-0436">Ligase</keyword>
<dbReference type="InterPro" id="IPR002314">
    <property type="entry name" value="aa-tRNA-synt_IIb"/>
</dbReference>
<evidence type="ECO:0000256" key="13">
    <source>
        <dbReference type="PIRSR" id="PIRSR001529-1"/>
    </source>
</evidence>
<feature type="binding site" evidence="12">
    <location>
        <begin position="228"/>
        <end position="230"/>
    </location>
    <ligand>
        <name>L-serine</name>
        <dbReference type="ChEBI" id="CHEBI:33384"/>
    </ligand>
</feature>
<dbReference type="GO" id="GO:0005524">
    <property type="term" value="F:ATP binding"/>
    <property type="evidence" value="ECO:0007669"/>
    <property type="project" value="UniProtKB-UniRule"/>
</dbReference>
<evidence type="ECO:0000256" key="1">
    <source>
        <dbReference type="ARBA" id="ARBA00004496"/>
    </source>
</evidence>
<evidence type="ECO:0000256" key="4">
    <source>
        <dbReference type="ARBA" id="ARBA00022490"/>
    </source>
</evidence>
<feature type="binding site" evidence="13">
    <location>
        <position position="228"/>
    </location>
    <ligand>
        <name>L-serine</name>
        <dbReference type="ChEBI" id="CHEBI:33384"/>
    </ligand>
</feature>
<comment type="catalytic activity">
    <reaction evidence="10 12">
        <text>tRNA(Sec) + L-serine + ATP = L-seryl-tRNA(Sec) + AMP + diphosphate + H(+)</text>
        <dbReference type="Rhea" id="RHEA:42580"/>
        <dbReference type="Rhea" id="RHEA-COMP:9742"/>
        <dbReference type="Rhea" id="RHEA-COMP:10128"/>
        <dbReference type="ChEBI" id="CHEBI:15378"/>
        <dbReference type="ChEBI" id="CHEBI:30616"/>
        <dbReference type="ChEBI" id="CHEBI:33019"/>
        <dbReference type="ChEBI" id="CHEBI:33384"/>
        <dbReference type="ChEBI" id="CHEBI:78442"/>
        <dbReference type="ChEBI" id="CHEBI:78533"/>
        <dbReference type="ChEBI" id="CHEBI:456215"/>
        <dbReference type="EC" id="6.1.1.11"/>
    </reaction>
</comment>
<evidence type="ECO:0000256" key="15">
    <source>
        <dbReference type="SAM" id="Coils"/>
    </source>
</evidence>
<dbReference type="CDD" id="cd00770">
    <property type="entry name" value="SerRS_core"/>
    <property type="match status" value="1"/>
</dbReference>
<comment type="caution">
    <text evidence="12">Lacks conserved residue(s) required for the propagation of feature annotation.</text>
</comment>
<dbReference type="PANTHER" id="PTHR43697">
    <property type="entry name" value="SERYL-TRNA SYNTHETASE"/>
    <property type="match status" value="1"/>
</dbReference>
<dbReference type="UniPathway" id="UPA00906">
    <property type="reaction ID" value="UER00895"/>
</dbReference>
<evidence type="ECO:0000256" key="11">
    <source>
        <dbReference type="ARBA" id="ARBA00048823"/>
    </source>
</evidence>
<dbReference type="SUPFAM" id="SSF46589">
    <property type="entry name" value="tRNA-binding arm"/>
    <property type="match status" value="1"/>
</dbReference>
<dbReference type="AlphaFoldDB" id="F2LWH7"/>
<evidence type="ECO:0000256" key="3">
    <source>
        <dbReference type="ARBA" id="ARBA00010728"/>
    </source>
</evidence>
<feature type="binding site" evidence="13">
    <location>
        <position position="259"/>
    </location>
    <ligand>
        <name>L-serine</name>
        <dbReference type="ChEBI" id="CHEBI:33384"/>
    </ligand>
</feature>
<gene>
    <name evidence="12" type="primary">serS</name>
    <name evidence="17" type="ordered locus">Hipma_1120</name>
</gene>
<evidence type="ECO:0000256" key="14">
    <source>
        <dbReference type="PIRSR" id="PIRSR001529-2"/>
    </source>
</evidence>
<keyword evidence="6 12" id="KW-0547">Nucleotide-binding</keyword>
<evidence type="ECO:0000256" key="9">
    <source>
        <dbReference type="ARBA" id="ARBA00023146"/>
    </source>
</evidence>
<comment type="catalytic activity">
    <reaction evidence="11 12">
        <text>tRNA(Ser) + L-serine + ATP = L-seryl-tRNA(Ser) + AMP + diphosphate + H(+)</text>
        <dbReference type="Rhea" id="RHEA:12292"/>
        <dbReference type="Rhea" id="RHEA-COMP:9669"/>
        <dbReference type="Rhea" id="RHEA-COMP:9703"/>
        <dbReference type="ChEBI" id="CHEBI:15378"/>
        <dbReference type="ChEBI" id="CHEBI:30616"/>
        <dbReference type="ChEBI" id="CHEBI:33019"/>
        <dbReference type="ChEBI" id="CHEBI:33384"/>
        <dbReference type="ChEBI" id="CHEBI:78442"/>
        <dbReference type="ChEBI" id="CHEBI:78533"/>
        <dbReference type="ChEBI" id="CHEBI:456215"/>
        <dbReference type="EC" id="6.1.1.11"/>
    </reaction>
</comment>
<evidence type="ECO:0000256" key="12">
    <source>
        <dbReference type="HAMAP-Rule" id="MF_00176"/>
    </source>
</evidence>
<feature type="binding site" evidence="12 13">
    <location>
        <position position="282"/>
    </location>
    <ligand>
        <name>L-serine</name>
        <dbReference type="ChEBI" id="CHEBI:33384"/>
    </ligand>
</feature>
<dbReference type="SUPFAM" id="SSF55681">
    <property type="entry name" value="Class II aaRS and biotin synthetases"/>
    <property type="match status" value="1"/>
</dbReference>
<dbReference type="FunCoup" id="F2LWH7">
    <property type="interactions" value="425"/>
</dbReference>
<dbReference type="KEGG" id="hmr:Hipma_1120"/>
<comment type="subunit">
    <text evidence="12">Homodimer. The tRNA molecule binds across the dimer.</text>
</comment>
<evidence type="ECO:0000256" key="7">
    <source>
        <dbReference type="ARBA" id="ARBA00022840"/>
    </source>
</evidence>
<dbReference type="Proteomes" id="UP000008139">
    <property type="component" value="Chromosome"/>
</dbReference>
<protein>
    <recommendedName>
        <fullName evidence="12">Serine--tRNA ligase</fullName>
        <ecNumber evidence="12">6.1.1.11</ecNumber>
    </recommendedName>
    <alternativeName>
        <fullName evidence="12">Seryl-tRNA synthetase</fullName>
        <shortName evidence="12">SerRS</shortName>
    </alternativeName>
    <alternativeName>
        <fullName evidence="12">Seryl-tRNA(Ser/Sec) synthetase</fullName>
    </alternativeName>
</protein>
<proteinExistence type="inferred from homology"/>
<dbReference type="InterPro" id="IPR010978">
    <property type="entry name" value="tRNA-bd_arm"/>
</dbReference>
<dbReference type="NCBIfam" id="TIGR00414">
    <property type="entry name" value="serS"/>
    <property type="match status" value="1"/>
</dbReference>